<protein>
    <submittedName>
        <fullName evidence="1">Uncharacterized protein</fullName>
    </submittedName>
</protein>
<keyword evidence="2" id="KW-1185">Reference proteome</keyword>
<dbReference type="EMBL" id="LVJH01000043">
    <property type="protein sequence ID" value="OAB39529.1"/>
    <property type="molecule type" value="Genomic_DNA"/>
</dbReference>
<name>A0A168IP01_9BACL</name>
<dbReference type="Proteomes" id="UP000076967">
    <property type="component" value="Unassembled WGS sequence"/>
</dbReference>
<sequence>MKKVLVLKKTNARIKKVRVIANRAKPTQNLGDGFFRFVYSRTIGPNTYFTFTFNGGTLKPVSGGWWIERNNSLPAYATANYSLNDNQWVVVVYNPTNISRQIAFTFIAKT</sequence>
<comment type="caution">
    <text evidence="1">The sequence shown here is derived from an EMBL/GenBank/DDBJ whole genome shotgun (WGS) entry which is preliminary data.</text>
</comment>
<dbReference type="AlphaFoldDB" id="A0A168IP01"/>
<reference evidence="1 2" key="1">
    <citation type="submission" date="2016-03" db="EMBL/GenBank/DDBJ databases">
        <title>Draft genome sequence of Paenibacillus glacialis DSM 22343.</title>
        <authorList>
            <person name="Shin S.-K."/>
            <person name="Yi H."/>
        </authorList>
    </citation>
    <scope>NUCLEOTIDE SEQUENCE [LARGE SCALE GENOMIC DNA]</scope>
    <source>
        <strain evidence="1 2">DSM 22343</strain>
    </source>
</reference>
<organism evidence="1 2">
    <name type="scientific">Paenibacillus glacialis</name>
    <dbReference type="NCBI Taxonomy" id="494026"/>
    <lineage>
        <taxon>Bacteria</taxon>
        <taxon>Bacillati</taxon>
        <taxon>Bacillota</taxon>
        <taxon>Bacilli</taxon>
        <taxon>Bacillales</taxon>
        <taxon>Paenibacillaceae</taxon>
        <taxon>Paenibacillus</taxon>
    </lineage>
</organism>
<evidence type="ECO:0000313" key="2">
    <source>
        <dbReference type="Proteomes" id="UP000076967"/>
    </source>
</evidence>
<evidence type="ECO:0000313" key="1">
    <source>
        <dbReference type="EMBL" id="OAB39529.1"/>
    </source>
</evidence>
<gene>
    <name evidence="1" type="ORF">PGLA_19200</name>
</gene>
<accession>A0A168IP01</accession>
<proteinExistence type="predicted"/>